<dbReference type="PANTHER" id="PTHR23501:SF197">
    <property type="entry name" value="COMD"/>
    <property type="match status" value="1"/>
</dbReference>
<organism evidence="7 8">
    <name type="scientific">Kineococcus endophyticus</name>
    <dbReference type="NCBI Taxonomy" id="1181883"/>
    <lineage>
        <taxon>Bacteria</taxon>
        <taxon>Bacillati</taxon>
        <taxon>Actinomycetota</taxon>
        <taxon>Actinomycetes</taxon>
        <taxon>Kineosporiales</taxon>
        <taxon>Kineosporiaceae</taxon>
        <taxon>Kineococcus</taxon>
    </lineage>
</organism>
<comment type="caution">
    <text evidence="7">The sequence shown here is derived from an EMBL/GenBank/DDBJ whole genome shotgun (WGS) entry which is preliminary data.</text>
</comment>
<evidence type="ECO:0000256" key="3">
    <source>
        <dbReference type="ARBA" id="ARBA00022989"/>
    </source>
</evidence>
<feature type="transmembrane region" description="Helical" evidence="5">
    <location>
        <begin position="337"/>
        <end position="357"/>
    </location>
</feature>
<feature type="transmembrane region" description="Helical" evidence="5">
    <location>
        <begin position="137"/>
        <end position="159"/>
    </location>
</feature>
<dbReference type="InterPro" id="IPR036259">
    <property type="entry name" value="MFS_trans_sf"/>
</dbReference>
<feature type="transmembrane region" description="Helical" evidence="5">
    <location>
        <begin position="223"/>
        <end position="245"/>
    </location>
</feature>
<dbReference type="Gene3D" id="1.20.1720.10">
    <property type="entry name" value="Multidrug resistance protein D"/>
    <property type="match status" value="1"/>
</dbReference>
<keyword evidence="8" id="KW-1185">Reference proteome</keyword>
<keyword evidence="3 5" id="KW-1133">Transmembrane helix</keyword>
<feature type="transmembrane region" description="Helical" evidence="5">
    <location>
        <begin position="12"/>
        <end position="37"/>
    </location>
</feature>
<evidence type="ECO:0000256" key="2">
    <source>
        <dbReference type="ARBA" id="ARBA00022692"/>
    </source>
</evidence>
<keyword evidence="4 5" id="KW-0472">Membrane</keyword>
<evidence type="ECO:0000313" key="7">
    <source>
        <dbReference type="EMBL" id="MEW9264401.1"/>
    </source>
</evidence>
<feature type="transmembrane region" description="Helical" evidence="5">
    <location>
        <begin position="266"/>
        <end position="287"/>
    </location>
</feature>
<evidence type="ECO:0000313" key="8">
    <source>
        <dbReference type="Proteomes" id="UP001555826"/>
    </source>
</evidence>
<feature type="transmembrane region" description="Helical" evidence="5">
    <location>
        <begin position="307"/>
        <end position="325"/>
    </location>
</feature>
<dbReference type="Gene3D" id="2.60.40.10">
    <property type="entry name" value="Immunoglobulins"/>
    <property type="match status" value="2"/>
</dbReference>
<comment type="subcellular location">
    <subcellularLocation>
        <location evidence="1">Cell membrane</location>
        <topology evidence="1">Multi-pass membrane protein</topology>
    </subcellularLocation>
</comment>
<keyword evidence="2 5" id="KW-0812">Transmembrane</keyword>
<dbReference type="Pfam" id="PF07690">
    <property type="entry name" value="MFS_1"/>
    <property type="match status" value="1"/>
</dbReference>
<feature type="transmembrane region" description="Helical" evidence="5">
    <location>
        <begin position="438"/>
        <end position="459"/>
    </location>
</feature>
<feature type="transmembrane region" description="Helical" evidence="5">
    <location>
        <begin position="410"/>
        <end position="432"/>
    </location>
</feature>
<dbReference type="PROSITE" id="PS50850">
    <property type="entry name" value="MFS"/>
    <property type="match status" value="1"/>
</dbReference>
<feature type="transmembrane region" description="Helical" evidence="5">
    <location>
        <begin position="363"/>
        <end position="389"/>
    </location>
</feature>
<evidence type="ECO:0000256" key="5">
    <source>
        <dbReference type="SAM" id="Phobius"/>
    </source>
</evidence>
<feature type="domain" description="Major facilitator superfamily (MFS) profile" evidence="6">
    <location>
        <begin position="14"/>
        <end position="464"/>
    </location>
</feature>
<dbReference type="InterPro" id="IPR011701">
    <property type="entry name" value="MFS"/>
</dbReference>
<dbReference type="Gene3D" id="2.60.40.1120">
    <property type="entry name" value="Carboxypeptidase-like, regulatory domain"/>
    <property type="match status" value="1"/>
</dbReference>
<sequence length="745" mass="73894">MSAPERPERPVGVVVAVLALGGISVALMQTLVIPIVSQLPTLLGTTTSNAAWAVTATLLAGAVATPIAGRLGDMVGKRPLLLASLAAMVVGSVVCALSDSLAPMVVGRALQGCAAGVIPLGISLMRDVLPAEKLGPATALMSASLGVGGALGLPAAALIADHLDWHWLFWVSAGLGAVVLLLVLALIPSVRTARGGRFDALGAVGLSATLVALLLGVSKGKDWGWTSVETLGCLVGGVVLAVLWGSWELRHRAPLVDLRTTARPQVLLTNLASVALGFAMFAMSLVIPQLIQLPRQTGYGLGESMLVAGLAMVPGGLVMMVTAPVSAKVTRRYGPKVSLVVAALVVAVGYGTGVFLTHEVWQLSIVTGIIGAGVGFAYGSMPALIMSAVPVRETASANSFNTLVRSVGSSVASAVSGAVLASSATVVGGVAIPAENGFRTILLVAAGAAAVAAVIAALIPRAAAESPAAAAGAPAPAAAPAVGRSVVGTVLTDGTRPLAGAVVTITDPAGRQVARGTSADDGTFALAVPTGGTYLLIAAAGHLTPQAVLVAIGSGPVRADVVLAGRSTVAGRVLRQGSPVAAAVVTLTDATGRVVASAGTDAAGNYALEGLTGGSYVVTTRADGRRPAARAVQVGDDEAQALDLVLEVGGRVDGTVTAGTGVHTGAVVTLTDADGEVVATTTTGPDGRYAFDDVAGGDYTLTASSWAPATGSVQVDDGLTARADLHLGGVPQPRQESAPTVTTET</sequence>
<dbReference type="InterPro" id="IPR020846">
    <property type="entry name" value="MFS_dom"/>
</dbReference>
<dbReference type="EMBL" id="JBFNQN010000004">
    <property type="protein sequence ID" value="MEW9264401.1"/>
    <property type="molecule type" value="Genomic_DNA"/>
</dbReference>
<evidence type="ECO:0000259" key="6">
    <source>
        <dbReference type="PROSITE" id="PS50850"/>
    </source>
</evidence>
<dbReference type="InterPro" id="IPR008969">
    <property type="entry name" value="CarboxyPept-like_regulatory"/>
</dbReference>
<dbReference type="Pfam" id="PF13620">
    <property type="entry name" value="CarboxypepD_reg"/>
    <property type="match status" value="3"/>
</dbReference>
<name>A0ABV3P448_9ACTN</name>
<feature type="transmembrane region" description="Helical" evidence="5">
    <location>
        <begin position="105"/>
        <end position="125"/>
    </location>
</feature>
<dbReference type="Proteomes" id="UP001555826">
    <property type="component" value="Unassembled WGS sequence"/>
</dbReference>
<feature type="transmembrane region" description="Helical" evidence="5">
    <location>
        <begin position="80"/>
        <end position="99"/>
    </location>
</feature>
<dbReference type="InterPro" id="IPR013783">
    <property type="entry name" value="Ig-like_fold"/>
</dbReference>
<feature type="transmembrane region" description="Helical" evidence="5">
    <location>
        <begin position="49"/>
        <end position="68"/>
    </location>
</feature>
<evidence type="ECO:0000256" key="1">
    <source>
        <dbReference type="ARBA" id="ARBA00004651"/>
    </source>
</evidence>
<reference evidence="7 8" key="1">
    <citation type="submission" date="2024-07" db="EMBL/GenBank/DDBJ databases">
        <authorList>
            <person name="Thanompreechachai J."/>
            <person name="Duangmal K."/>
        </authorList>
    </citation>
    <scope>NUCLEOTIDE SEQUENCE [LARGE SCALE GENOMIC DNA]</scope>
    <source>
        <strain evidence="7 8">KCTC 19886</strain>
    </source>
</reference>
<gene>
    <name evidence="7" type="ORF">AB1207_06555</name>
</gene>
<accession>A0ABV3P448</accession>
<dbReference type="PANTHER" id="PTHR23501">
    <property type="entry name" value="MAJOR FACILITATOR SUPERFAMILY"/>
    <property type="match status" value="1"/>
</dbReference>
<protein>
    <submittedName>
        <fullName evidence="7">MFS transporter</fullName>
    </submittedName>
</protein>
<dbReference type="SUPFAM" id="SSF49478">
    <property type="entry name" value="Cna protein B-type domain"/>
    <property type="match status" value="1"/>
</dbReference>
<proteinExistence type="predicted"/>
<dbReference type="RefSeq" id="WP_367637093.1">
    <property type="nucleotide sequence ID" value="NZ_JBFNQN010000004.1"/>
</dbReference>
<dbReference type="SUPFAM" id="SSF103473">
    <property type="entry name" value="MFS general substrate transporter"/>
    <property type="match status" value="1"/>
</dbReference>
<dbReference type="SUPFAM" id="SSF49464">
    <property type="entry name" value="Carboxypeptidase regulatory domain-like"/>
    <property type="match status" value="2"/>
</dbReference>
<dbReference type="CDD" id="cd17504">
    <property type="entry name" value="MFS_MMR_MDR_like"/>
    <property type="match status" value="1"/>
</dbReference>
<evidence type="ECO:0000256" key="4">
    <source>
        <dbReference type="ARBA" id="ARBA00023136"/>
    </source>
</evidence>
<feature type="transmembrane region" description="Helical" evidence="5">
    <location>
        <begin position="165"/>
        <end position="186"/>
    </location>
</feature>
<dbReference type="Gene3D" id="1.20.1250.20">
    <property type="entry name" value="MFS general substrate transporter like domains"/>
    <property type="match status" value="1"/>
</dbReference>
<feature type="transmembrane region" description="Helical" evidence="5">
    <location>
        <begin position="198"/>
        <end position="217"/>
    </location>
</feature>